<sequence>MHCATKAVNGSNLSELQALVTAAIPTPNPPRTCSPSPLEARNALYTNLLRLLSSPHTASLPILLDYHELHPGLRTARSYNLLISLAIRHVAYGTVQFLLNGMSVDKIPGNLETQKLKIRWFVRSGHWEHAWLQVSTTHPLPIPLALWLEFFHGVKKGGLANRMDATRTHSPQARFQILMQNLPTFISNDVKTSARTVHILVRAMLALDKPQSALTLATRYFNGLPQHLGTHWAKQCVGIMDVLIASEAKKRGLLDFYAARRKLNAMLAIHPSFRPTSNTLFLLLGTLRQAKHCGTVSWHTLSKFKTRWGPQVEDLRVRRRVASYAVIERRLDIFDKVFEEERLSRLRECDQGGPGRRHLAQAKSRRMPFRELFPRRGYEERLWNSLTMRALKLRLQLRAEAGGRVSDVDART</sequence>
<name>A0AAD6YPI1_9AGAR</name>
<evidence type="ECO:0000313" key="1">
    <source>
        <dbReference type="EMBL" id="KAJ7225591.1"/>
    </source>
</evidence>
<dbReference type="Proteomes" id="UP001219525">
    <property type="component" value="Unassembled WGS sequence"/>
</dbReference>
<evidence type="ECO:0000313" key="2">
    <source>
        <dbReference type="Proteomes" id="UP001219525"/>
    </source>
</evidence>
<gene>
    <name evidence="1" type="ORF">GGX14DRAFT_350078</name>
</gene>
<comment type="caution">
    <text evidence="1">The sequence shown here is derived from an EMBL/GenBank/DDBJ whole genome shotgun (WGS) entry which is preliminary data.</text>
</comment>
<keyword evidence="2" id="KW-1185">Reference proteome</keyword>
<proteinExistence type="predicted"/>
<accession>A0AAD6YPI1</accession>
<protein>
    <submittedName>
        <fullName evidence="1">Uncharacterized protein</fullName>
    </submittedName>
</protein>
<dbReference type="AlphaFoldDB" id="A0AAD6YPI1"/>
<dbReference type="EMBL" id="JARJCW010000004">
    <property type="protein sequence ID" value="KAJ7225591.1"/>
    <property type="molecule type" value="Genomic_DNA"/>
</dbReference>
<reference evidence="1" key="1">
    <citation type="submission" date="2023-03" db="EMBL/GenBank/DDBJ databases">
        <title>Massive genome expansion in bonnet fungi (Mycena s.s.) driven by repeated elements and novel gene families across ecological guilds.</title>
        <authorList>
            <consortium name="Lawrence Berkeley National Laboratory"/>
            <person name="Harder C.B."/>
            <person name="Miyauchi S."/>
            <person name="Viragh M."/>
            <person name="Kuo A."/>
            <person name="Thoen E."/>
            <person name="Andreopoulos B."/>
            <person name="Lu D."/>
            <person name="Skrede I."/>
            <person name="Drula E."/>
            <person name="Henrissat B."/>
            <person name="Morin E."/>
            <person name="Kohler A."/>
            <person name="Barry K."/>
            <person name="LaButti K."/>
            <person name="Morin E."/>
            <person name="Salamov A."/>
            <person name="Lipzen A."/>
            <person name="Mereny Z."/>
            <person name="Hegedus B."/>
            <person name="Baldrian P."/>
            <person name="Stursova M."/>
            <person name="Weitz H."/>
            <person name="Taylor A."/>
            <person name="Grigoriev I.V."/>
            <person name="Nagy L.G."/>
            <person name="Martin F."/>
            <person name="Kauserud H."/>
        </authorList>
    </citation>
    <scope>NUCLEOTIDE SEQUENCE</scope>
    <source>
        <strain evidence="1">9144</strain>
    </source>
</reference>
<organism evidence="1 2">
    <name type="scientific">Mycena pura</name>
    <dbReference type="NCBI Taxonomy" id="153505"/>
    <lineage>
        <taxon>Eukaryota</taxon>
        <taxon>Fungi</taxon>
        <taxon>Dikarya</taxon>
        <taxon>Basidiomycota</taxon>
        <taxon>Agaricomycotina</taxon>
        <taxon>Agaricomycetes</taxon>
        <taxon>Agaricomycetidae</taxon>
        <taxon>Agaricales</taxon>
        <taxon>Marasmiineae</taxon>
        <taxon>Mycenaceae</taxon>
        <taxon>Mycena</taxon>
    </lineage>
</organism>